<protein>
    <submittedName>
        <fullName evidence="2">Uncharacterized protein</fullName>
    </submittedName>
</protein>
<evidence type="ECO:0000313" key="2">
    <source>
        <dbReference type="EMBL" id="KAF2256714.1"/>
    </source>
</evidence>
<dbReference type="EMBL" id="ML987189">
    <property type="protein sequence ID" value="KAF2256714.1"/>
    <property type="molecule type" value="Genomic_DNA"/>
</dbReference>
<accession>A0A6A6J1P7</accession>
<dbReference type="AlphaFoldDB" id="A0A6A6J1P7"/>
<gene>
    <name evidence="2" type="ORF">BU26DRAFT_28041</name>
</gene>
<keyword evidence="3" id="KW-1185">Reference proteome</keyword>
<reference evidence="2" key="1">
    <citation type="journal article" date="2020" name="Stud. Mycol.">
        <title>101 Dothideomycetes genomes: a test case for predicting lifestyles and emergence of pathogens.</title>
        <authorList>
            <person name="Haridas S."/>
            <person name="Albert R."/>
            <person name="Binder M."/>
            <person name="Bloem J."/>
            <person name="Labutti K."/>
            <person name="Salamov A."/>
            <person name="Andreopoulos B."/>
            <person name="Baker S."/>
            <person name="Barry K."/>
            <person name="Bills G."/>
            <person name="Bluhm B."/>
            <person name="Cannon C."/>
            <person name="Castanera R."/>
            <person name="Culley D."/>
            <person name="Daum C."/>
            <person name="Ezra D."/>
            <person name="Gonzalez J."/>
            <person name="Henrissat B."/>
            <person name="Kuo A."/>
            <person name="Liang C."/>
            <person name="Lipzen A."/>
            <person name="Lutzoni F."/>
            <person name="Magnuson J."/>
            <person name="Mondo S."/>
            <person name="Nolan M."/>
            <person name="Ohm R."/>
            <person name="Pangilinan J."/>
            <person name="Park H.-J."/>
            <person name="Ramirez L."/>
            <person name="Alfaro M."/>
            <person name="Sun H."/>
            <person name="Tritt A."/>
            <person name="Yoshinaga Y."/>
            <person name="Zwiers L.-H."/>
            <person name="Turgeon B."/>
            <person name="Goodwin S."/>
            <person name="Spatafora J."/>
            <person name="Crous P."/>
            <person name="Grigoriev I."/>
        </authorList>
    </citation>
    <scope>NUCLEOTIDE SEQUENCE</scope>
    <source>
        <strain evidence="2">CBS 122368</strain>
    </source>
</reference>
<dbReference type="GeneID" id="54574836"/>
<evidence type="ECO:0000256" key="1">
    <source>
        <dbReference type="SAM" id="MobiDB-lite"/>
    </source>
</evidence>
<dbReference type="Proteomes" id="UP000800094">
    <property type="component" value="Unassembled WGS sequence"/>
</dbReference>
<sequence length="84" mass="9689">MIFLREPMLYSVRLCSPIQPFSRPNPSLQNRPPFRSQLGTIQKRHTMLYTPRTSITPHEKKTPPSHSYPASRPAMYALYTAQSS</sequence>
<name>A0A6A6J1P7_9PLEO</name>
<proteinExistence type="predicted"/>
<evidence type="ECO:0000313" key="3">
    <source>
        <dbReference type="Proteomes" id="UP000800094"/>
    </source>
</evidence>
<organism evidence="2 3">
    <name type="scientific">Trematosphaeria pertusa</name>
    <dbReference type="NCBI Taxonomy" id="390896"/>
    <lineage>
        <taxon>Eukaryota</taxon>
        <taxon>Fungi</taxon>
        <taxon>Dikarya</taxon>
        <taxon>Ascomycota</taxon>
        <taxon>Pezizomycotina</taxon>
        <taxon>Dothideomycetes</taxon>
        <taxon>Pleosporomycetidae</taxon>
        <taxon>Pleosporales</taxon>
        <taxon>Massarineae</taxon>
        <taxon>Trematosphaeriaceae</taxon>
        <taxon>Trematosphaeria</taxon>
    </lineage>
</organism>
<dbReference type="RefSeq" id="XP_033691718.1">
    <property type="nucleotide sequence ID" value="XM_033821506.1"/>
</dbReference>
<feature type="region of interest" description="Disordered" evidence="1">
    <location>
        <begin position="51"/>
        <end position="71"/>
    </location>
</feature>